<dbReference type="PANTHER" id="PTHR42951:SF4">
    <property type="entry name" value="ACYL-COENZYME A THIOESTERASE MBLAC2"/>
    <property type="match status" value="1"/>
</dbReference>
<keyword evidence="3" id="KW-1185">Reference proteome</keyword>
<reference evidence="2 3" key="1">
    <citation type="submission" date="2019-06" db="EMBL/GenBank/DDBJ databases">
        <title>Sequencing the genomes of 1000 actinobacteria strains.</title>
        <authorList>
            <person name="Klenk H.-P."/>
        </authorList>
    </citation>
    <scope>NUCLEOTIDE SEQUENCE [LARGE SCALE GENOMIC DNA]</scope>
    <source>
        <strain evidence="2 3">DSM 8803</strain>
    </source>
</reference>
<evidence type="ECO:0000313" key="3">
    <source>
        <dbReference type="Proteomes" id="UP000319094"/>
    </source>
</evidence>
<dbReference type="Proteomes" id="UP000319094">
    <property type="component" value="Unassembled WGS sequence"/>
</dbReference>
<keyword evidence="2" id="KW-0378">Hydrolase</keyword>
<dbReference type="InterPro" id="IPR036866">
    <property type="entry name" value="RibonucZ/Hydroxyglut_hydro"/>
</dbReference>
<comment type="caution">
    <text evidence="2">The sequence shown here is derived from an EMBL/GenBank/DDBJ whole genome shotgun (WGS) entry which is preliminary data.</text>
</comment>
<sequence length="311" mass="33988">MNAPVPALEGDPRLIRLSDDVYVFGTYPYSGLIVTDEGCVAVDGPMSPQNSVLWKEFIDSKGPLKYQVYCEHHSDHAVSAPLLEPEVLITSETTALGLDSDEAAREAMRTWGSYPDTAPEFIDAFKMRRPNLTYRGRMNFELGGKRFTLFEAPGHTMGSTVVHAIDDRVAFIADTGTTPAIQSGNPVSWLTTIALLETLDVDWYVQGHSDPLKREDLHYWRTKLLAALDQARADLANGVTPQEVAERGGVLSVVELLQKPFVGRGDMPPGLRQAAGTTLQEWGVDRMYEAIAAHPTDAPGAALGPGLREIV</sequence>
<dbReference type="InterPro" id="IPR050855">
    <property type="entry name" value="NDM-1-like"/>
</dbReference>
<dbReference type="GO" id="GO:0016787">
    <property type="term" value="F:hydrolase activity"/>
    <property type="evidence" value="ECO:0007669"/>
    <property type="project" value="UniProtKB-KW"/>
</dbReference>
<protein>
    <submittedName>
        <fullName evidence="2">Glyoxylase-like metal-dependent hydrolase (Beta-lactamase superfamily II)</fullName>
    </submittedName>
</protein>
<dbReference type="SMART" id="SM00849">
    <property type="entry name" value="Lactamase_B"/>
    <property type="match status" value="1"/>
</dbReference>
<dbReference type="AlphaFoldDB" id="A0A542Y9W2"/>
<dbReference type="InterPro" id="IPR001279">
    <property type="entry name" value="Metallo-B-lactamas"/>
</dbReference>
<name>A0A542Y9W2_9MICO</name>
<evidence type="ECO:0000313" key="2">
    <source>
        <dbReference type="EMBL" id="TQL44784.1"/>
    </source>
</evidence>
<gene>
    <name evidence="2" type="ORF">FB468_2855</name>
</gene>
<dbReference type="OrthoDB" id="2971563at2"/>
<dbReference type="PANTHER" id="PTHR42951">
    <property type="entry name" value="METALLO-BETA-LACTAMASE DOMAIN-CONTAINING"/>
    <property type="match status" value="1"/>
</dbReference>
<organism evidence="2 3">
    <name type="scientific">Leucobacter komagatae</name>
    <dbReference type="NCBI Taxonomy" id="55969"/>
    <lineage>
        <taxon>Bacteria</taxon>
        <taxon>Bacillati</taxon>
        <taxon>Actinomycetota</taxon>
        <taxon>Actinomycetes</taxon>
        <taxon>Micrococcales</taxon>
        <taxon>Microbacteriaceae</taxon>
        <taxon>Leucobacter</taxon>
    </lineage>
</organism>
<evidence type="ECO:0000259" key="1">
    <source>
        <dbReference type="SMART" id="SM00849"/>
    </source>
</evidence>
<feature type="domain" description="Metallo-beta-lactamase" evidence="1">
    <location>
        <begin position="27"/>
        <end position="208"/>
    </location>
</feature>
<dbReference type="Gene3D" id="3.60.15.10">
    <property type="entry name" value="Ribonuclease Z/Hydroxyacylglutathione hydrolase-like"/>
    <property type="match status" value="1"/>
</dbReference>
<accession>A0A542Y9W2</accession>
<proteinExistence type="predicted"/>
<dbReference type="RefSeq" id="WP_141887909.1">
    <property type="nucleotide sequence ID" value="NZ_BAAAUY010000018.1"/>
</dbReference>
<dbReference type="SUPFAM" id="SSF56281">
    <property type="entry name" value="Metallo-hydrolase/oxidoreductase"/>
    <property type="match status" value="1"/>
</dbReference>
<dbReference type="EMBL" id="VFON01000001">
    <property type="protein sequence ID" value="TQL44784.1"/>
    <property type="molecule type" value="Genomic_DNA"/>
</dbReference>